<dbReference type="PANTHER" id="PTHR46140:SF1">
    <property type="entry name" value="VACUOLAR TRANSPORTER CHAPERONE COMPLEX SUBUNIT 4-RELATED"/>
    <property type="match status" value="1"/>
</dbReference>
<dbReference type="InterPro" id="IPR042267">
    <property type="entry name" value="VTC_sf"/>
</dbReference>
<dbReference type="PROSITE" id="PS51382">
    <property type="entry name" value="SPX"/>
    <property type="match status" value="1"/>
</dbReference>
<feature type="transmembrane region" description="Helical" evidence="7">
    <location>
        <begin position="757"/>
        <end position="780"/>
    </location>
</feature>
<name>A0ABP0DFR8_9PEZI</name>
<evidence type="ECO:0000313" key="10">
    <source>
        <dbReference type="Proteomes" id="UP001642501"/>
    </source>
</evidence>
<feature type="region of interest" description="Disordered" evidence="6">
    <location>
        <begin position="532"/>
        <end position="639"/>
    </location>
</feature>
<dbReference type="Gene3D" id="3.20.100.30">
    <property type="entry name" value="VTC, catalytic tunnel domain"/>
    <property type="match status" value="1"/>
</dbReference>
<keyword evidence="10" id="KW-1185">Reference proteome</keyword>
<accession>A0ABP0DFR8</accession>
<evidence type="ECO:0000259" key="8">
    <source>
        <dbReference type="PROSITE" id="PS51382"/>
    </source>
</evidence>
<dbReference type="InterPro" id="IPR004331">
    <property type="entry name" value="SPX_dom"/>
</dbReference>
<organism evidence="9 10">
    <name type="scientific">Sporothrix epigloea</name>
    <dbReference type="NCBI Taxonomy" id="1892477"/>
    <lineage>
        <taxon>Eukaryota</taxon>
        <taxon>Fungi</taxon>
        <taxon>Dikarya</taxon>
        <taxon>Ascomycota</taxon>
        <taxon>Pezizomycotina</taxon>
        <taxon>Sordariomycetes</taxon>
        <taxon>Sordariomycetidae</taxon>
        <taxon>Ophiostomatales</taxon>
        <taxon>Ophiostomataceae</taxon>
        <taxon>Sporothrix</taxon>
    </lineage>
</organism>
<protein>
    <submittedName>
        <fullName evidence="9">Vacuolar transporter chaperone</fullName>
    </submittedName>
</protein>
<keyword evidence="3 7" id="KW-0812">Transmembrane</keyword>
<keyword evidence="5 7" id="KW-0472">Membrane</keyword>
<feature type="domain" description="SPX" evidence="8">
    <location>
        <begin position="1"/>
        <end position="186"/>
    </location>
</feature>
<dbReference type="InterPro" id="IPR051572">
    <property type="entry name" value="VTC_Complex_Subunit"/>
</dbReference>
<dbReference type="Proteomes" id="UP001642501">
    <property type="component" value="Unassembled WGS sequence"/>
</dbReference>
<evidence type="ECO:0000256" key="3">
    <source>
        <dbReference type="ARBA" id="ARBA00022692"/>
    </source>
</evidence>
<feature type="compositionally biased region" description="Acidic residues" evidence="6">
    <location>
        <begin position="547"/>
        <end position="562"/>
    </location>
</feature>
<dbReference type="Pfam" id="PF02656">
    <property type="entry name" value="DUF202"/>
    <property type="match status" value="1"/>
</dbReference>
<feature type="region of interest" description="Disordered" evidence="6">
    <location>
        <begin position="41"/>
        <end position="77"/>
    </location>
</feature>
<dbReference type="EMBL" id="CAWUOM010000031">
    <property type="protein sequence ID" value="CAK7267080.1"/>
    <property type="molecule type" value="Genomic_DNA"/>
</dbReference>
<feature type="transmembrane region" description="Helical" evidence="7">
    <location>
        <begin position="730"/>
        <end position="750"/>
    </location>
</feature>
<sequence>MKFGDQLRSSVIREYEWAYLDYDGLKAKLRNASGPVINAAPATAHEQSSSGKQAAKRPANKAANGNGLHHNQREWSEDDEADFVTALENELEKVHQKQQVKAIEIQRMIAVSEREVNDVANRLRERGTGDGPSEEEFMLLEEDLSDIIANVHDLAKFVQVNYTGFYKIIKKHDKMTGWHLKPVFDTRLKAKPFYKENYDASVVKLSKLYDIVRTRGNPVKGDSSAGGGQANFVRHTTKYWVHPDNVTELKLIILKHLPVLVFNASKEFDQQDSAITSIYYDNPERWDLYEGRLKKTEGAEAIRLRWYGGMRSETIFVERKTHREDWTGEKSVKARFSIKEKNVNAYLKGELLPTAIFEKARKEGKKSKQAIAEDERLAAEIQYSVLKKGYVPVCRSFYNRTAFQLPGDARVRISLDTELTMVREDNSDGKRRCGNNWRRMDIGIDYPFSQLSPADVERFPYAVLEVKLQTQMGQEPPEWVRQLISSHLVEAVPKFSKFIHGTATLFPDRINLLPFWLPQMDVDIRKPRSHDFGIRRSANSGTTATSESEDEEDLYSDDDEVVESNTPVQQSRTRQAFGGPMLNEPSSAAAVAARLPHHGILPTDGVRDTEDQTTDGLNDPYPVYESDDEDSEEVREHSHLEEARRVGGWTYYSALMRAYAKAAGRSAVSVAEALVPHPRGSEIPENERQRQLFGGRDAIRTKQFSAPKGKKIYVPVRVEPKVYFAAERTFLGWLEYSIYIGTIAATLLNFGSKPNSISFVVATAFTLLAILSLAYSVGIYFYRSKAIRTRRASAKFYDRYGPTVLCVALLITIALNFGFEGRSREMW</sequence>
<dbReference type="InterPro" id="IPR003807">
    <property type="entry name" value="DUF202"/>
</dbReference>
<dbReference type="Pfam" id="PF09359">
    <property type="entry name" value="VTC"/>
    <property type="match status" value="1"/>
</dbReference>
<evidence type="ECO:0000256" key="1">
    <source>
        <dbReference type="ARBA" id="ARBA00004128"/>
    </source>
</evidence>
<evidence type="ECO:0000313" key="9">
    <source>
        <dbReference type="EMBL" id="CAK7267080.1"/>
    </source>
</evidence>
<comment type="subcellular location">
    <subcellularLocation>
        <location evidence="1">Vacuole membrane</location>
        <topology evidence="1">Multi-pass membrane protein</topology>
    </subcellularLocation>
</comment>
<feature type="compositionally biased region" description="Polar residues" evidence="6">
    <location>
        <begin position="565"/>
        <end position="574"/>
    </location>
</feature>
<comment type="caution">
    <text evidence="9">The sequence shown here is derived from an EMBL/GenBank/DDBJ whole genome shotgun (WGS) entry which is preliminary data.</text>
</comment>
<evidence type="ECO:0000256" key="6">
    <source>
        <dbReference type="SAM" id="MobiDB-lite"/>
    </source>
</evidence>
<dbReference type="InterPro" id="IPR018966">
    <property type="entry name" value="VTC_domain"/>
</dbReference>
<reference evidence="9 10" key="1">
    <citation type="submission" date="2024-01" db="EMBL/GenBank/DDBJ databases">
        <authorList>
            <person name="Allen C."/>
            <person name="Tagirdzhanova G."/>
        </authorList>
    </citation>
    <scope>NUCLEOTIDE SEQUENCE [LARGE SCALE GENOMIC DNA]</scope>
    <source>
        <strain evidence="9 10">CBS 573.63</strain>
    </source>
</reference>
<feature type="transmembrane region" description="Helical" evidence="7">
    <location>
        <begin position="800"/>
        <end position="819"/>
    </location>
</feature>
<dbReference type="CDD" id="cd07751">
    <property type="entry name" value="PolyPPase_VTC4_like"/>
    <property type="match status" value="1"/>
</dbReference>
<keyword evidence="4 7" id="KW-1133">Transmembrane helix</keyword>
<dbReference type="PANTHER" id="PTHR46140">
    <property type="entry name" value="VACUOLAR TRANSPORTER CHAPERONE 1-RELATED"/>
    <property type="match status" value="1"/>
</dbReference>
<gene>
    <name evidence="9" type="primary">VTC4</name>
    <name evidence="9" type="ORF">SEPCBS57363_002418</name>
</gene>
<evidence type="ECO:0000256" key="5">
    <source>
        <dbReference type="ARBA" id="ARBA00023136"/>
    </source>
</evidence>
<evidence type="ECO:0000256" key="2">
    <source>
        <dbReference type="ARBA" id="ARBA00022554"/>
    </source>
</evidence>
<evidence type="ECO:0000256" key="7">
    <source>
        <dbReference type="SAM" id="Phobius"/>
    </source>
</evidence>
<dbReference type="CDD" id="cd14480">
    <property type="entry name" value="SPX_VTC2_like"/>
    <property type="match status" value="1"/>
</dbReference>
<evidence type="ECO:0000256" key="4">
    <source>
        <dbReference type="ARBA" id="ARBA00022989"/>
    </source>
</evidence>
<keyword evidence="2" id="KW-0926">Vacuole</keyword>
<proteinExistence type="predicted"/>